<evidence type="ECO:0000313" key="7">
    <source>
        <dbReference type="Proteomes" id="UP000236286"/>
    </source>
</evidence>
<gene>
    <name evidence="6" type="ORF">CR492_12840</name>
</gene>
<proteinExistence type="predicted"/>
<dbReference type="InterPro" id="IPR011006">
    <property type="entry name" value="CheY-like_superfamily"/>
</dbReference>
<name>A0A2J7TFR1_METSI</name>
<evidence type="ECO:0000256" key="2">
    <source>
        <dbReference type="ARBA" id="ARBA00023015"/>
    </source>
</evidence>
<dbReference type="Proteomes" id="UP000236286">
    <property type="component" value="Unassembled WGS sequence"/>
</dbReference>
<dbReference type="RefSeq" id="WP_102844151.1">
    <property type="nucleotide sequence ID" value="NZ_PDZR01000014.1"/>
</dbReference>
<dbReference type="PANTHER" id="PTHR44591:SF3">
    <property type="entry name" value="RESPONSE REGULATORY DOMAIN-CONTAINING PROTEIN"/>
    <property type="match status" value="1"/>
</dbReference>
<dbReference type="InterPro" id="IPR001789">
    <property type="entry name" value="Sig_transdc_resp-reg_receiver"/>
</dbReference>
<evidence type="ECO:0000256" key="3">
    <source>
        <dbReference type="ARBA" id="ARBA00023163"/>
    </source>
</evidence>
<sequence length="130" mass="13634">MQQIRQPPPVVLVVEDEPFVRMLGADVLEDAGFAVIEAANADEALRLLALRSDVAAVFTDVEMPGSIDGVGLASRIHDCWPEIGVVLTSGRCVLEAGVLPTRDRFVAKPYAPAGLLLAIEAVIASVAGGD</sequence>
<dbReference type="AlphaFoldDB" id="A0A2J7TFR1"/>
<dbReference type="SUPFAM" id="SSF52172">
    <property type="entry name" value="CheY-like"/>
    <property type="match status" value="1"/>
</dbReference>
<dbReference type="GO" id="GO:0000160">
    <property type="term" value="P:phosphorelay signal transduction system"/>
    <property type="evidence" value="ECO:0007669"/>
    <property type="project" value="InterPro"/>
</dbReference>
<evidence type="ECO:0000256" key="4">
    <source>
        <dbReference type="PROSITE-ProRule" id="PRU00169"/>
    </source>
</evidence>
<evidence type="ECO:0000313" key="6">
    <source>
        <dbReference type="EMBL" id="PNG25605.1"/>
    </source>
</evidence>
<dbReference type="Pfam" id="PF00072">
    <property type="entry name" value="Response_reg"/>
    <property type="match status" value="1"/>
</dbReference>
<organism evidence="6 7">
    <name type="scientific">Methylocella silvestris</name>
    <dbReference type="NCBI Taxonomy" id="199596"/>
    <lineage>
        <taxon>Bacteria</taxon>
        <taxon>Pseudomonadati</taxon>
        <taxon>Pseudomonadota</taxon>
        <taxon>Alphaproteobacteria</taxon>
        <taxon>Hyphomicrobiales</taxon>
        <taxon>Beijerinckiaceae</taxon>
        <taxon>Methylocella</taxon>
    </lineage>
</organism>
<protein>
    <recommendedName>
        <fullName evidence="5">Response regulatory domain-containing protein</fullName>
    </recommendedName>
</protein>
<dbReference type="SMART" id="SM00448">
    <property type="entry name" value="REC"/>
    <property type="match status" value="1"/>
</dbReference>
<accession>A0A2J7TFR1</accession>
<comment type="caution">
    <text evidence="6">The sequence shown here is derived from an EMBL/GenBank/DDBJ whole genome shotgun (WGS) entry which is preliminary data.</text>
</comment>
<reference evidence="6 7" key="1">
    <citation type="submission" date="2017-10" db="EMBL/GenBank/DDBJ databases">
        <title>Genome announcement of Methylocella silvestris TVC from permafrost.</title>
        <authorList>
            <person name="Wang J."/>
            <person name="Geng K."/>
            <person name="Ul-Haque F."/>
            <person name="Crombie A.T."/>
            <person name="Street L.E."/>
            <person name="Wookey P.A."/>
            <person name="Murrell J.C."/>
            <person name="Pratscher J."/>
        </authorList>
    </citation>
    <scope>NUCLEOTIDE SEQUENCE [LARGE SCALE GENOMIC DNA]</scope>
    <source>
        <strain evidence="6 7">TVC</strain>
    </source>
</reference>
<keyword evidence="1 4" id="KW-0597">Phosphoprotein</keyword>
<dbReference type="InterPro" id="IPR050595">
    <property type="entry name" value="Bact_response_regulator"/>
</dbReference>
<dbReference type="PANTHER" id="PTHR44591">
    <property type="entry name" value="STRESS RESPONSE REGULATOR PROTEIN 1"/>
    <property type="match status" value="1"/>
</dbReference>
<feature type="modified residue" description="4-aspartylphosphate" evidence="4">
    <location>
        <position position="60"/>
    </location>
</feature>
<dbReference type="Gene3D" id="3.40.50.2300">
    <property type="match status" value="1"/>
</dbReference>
<feature type="domain" description="Response regulatory" evidence="5">
    <location>
        <begin position="10"/>
        <end position="123"/>
    </location>
</feature>
<keyword evidence="2" id="KW-0805">Transcription regulation</keyword>
<keyword evidence="3" id="KW-0804">Transcription</keyword>
<dbReference type="PROSITE" id="PS50110">
    <property type="entry name" value="RESPONSE_REGULATORY"/>
    <property type="match status" value="1"/>
</dbReference>
<dbReference type="OrthoDB" id="9784719at2"/>
<evidence type="ECO:0000259" key="5">
    <source>
        <dbReference type="PROSITE" id="PS50110"/>
    </source>
</evidence>
<evidence type="ECO:0000256" key="1">
    <source>
        <dbReference type="ARBA" id="ARBA00022553"/>
    </source>
</evidence>
<dbReference type="EMBL" id="PDZR01000014">
    <property type="protein sequence ID" value="PNG25605.1"/>
    <property type="molecule type" value="Genomic_DNA"/>
</dbReference>